<proteinExistence type="predicted"/>
<dbReference type="Pfam" id="PF13193">
    <property type="entry name" value="AMP-binding_C"/>
    <property type="match status" value="1"/>
</dbReference>
<accession>A0A2S2C217</accession>
<dbReference type="PROSITE" id="PS00455">
    <property type="entry name" value="AMP_BINDING"/>
    <property type="match status" value="1"/>
</dbReference>
<feature type="domain" description="AMP-dependent synthetase/ligase" evidence="1">
    <location>
        <begin position="48"/>
        <end position="432"/>
    </location>
</feature>
<dbReference type="EMBL" id="CP021354">
    <property type="protein sequence ID" value="AWK74798.1"/>
    <property type="molecule type" value="Genomic_DNA"/>
</dbReference>
<dbReference type="InterPro" id="IPR025110">
    <property type="entry name" value="AMP-bd_C"/>
</dbReference>
<dbReference type="InterPro" id="IPR000873">
    <property type="entry name" value="AMP-dep_synth/lig_dom"/>
</dbReference>
<dbReference type="Pfam" id="PF00501">
    <property type="entry name" value="AMP-binding"/>
    <property type="match status" value="1"/>
</dbReference>
<dbReference type="AlphaFoldDB" id="A0A2S2C217"/>
<dbReference type="PANTHER" id="PTHR43767">
    <property type="entry name" value="LONG-CHAIN-FATTY-ACID--COA LIGASE"/>
    <property type="match status" value="1"/>
</dbReference>
<evidence type="ECO:0000313" key="3">
    <source>
        <dbReference type="EMBL" id="AWK74798.1"/>
    </source>
</evidence>
<dbReference type="Proteomes" id="UP000245711">
    <property type="component" value="Chromosome"/>
</dbReference>
<dbReference type="RefSeq" id="WP_109334061.1">
    <property type="nucleotide sequence ID" value="NZ_CP021354.1"/>
</dbReference>
<organism evidence="3 4">
    <name type="scientific">Rhodococcus oxybenzonivorans</name>
    <dbReference type="NCBI Taxonomy" id="1990687"/>
    <lineage>
        <taxon>Bacteria</taxon>
        <taxon>Bacillati</taxon>
        <taxon>Actinomycetota</taxon>
        <taxon>Actinomycetes</taxon>
        <taxon>Mycobacteriales</taxon>
        <taxon>Nocardiaceae</taxon>
        <taxon>Rhodococcus</taxon>
    </lineage>
</organism>
<feature type="domain" description="AMP-binding enzyme C-terminal" evidence="2">
    <location>
        <begin position="482"/>
        <end position="556"/>
    </location>
</feature>
<keyword evidence="4" id="KW-1185">Reference proteome</keyword>
<dbReference type="Gene3D" id="3.30.300.30">
    <property type="match status" value="1"/>
</dbReference>
<dbReference type="KEGG" id="roz:CBI38_27815"/>
<dbReference type="InterPro" id="IPR042099">
    <property type="entry name" value="ANL_N_sf"/>
</dbReference>
<dbReference type="Gene3D" id="3.40.50.12780">
    <property type="entry name" value="N-terminal domain of ligase-like"/>
    <property type="match status" value="1"/>
</dbReference>
<dbReference type="NCBIfam" id="NF004822">
    <property type="entry name" value="PRK06178.1"/>
    <property type="match status" value="1"/>
</dbReference>
<sequence>MPSPPSSDHAVLEAAVADLRAIQDAAWPPQVPKTVEYPIEDRTVVGYLRHWATRRPDTVAIDFYGRRITYAEFDDLSDRFAGWLLEQGATAGDRVGVHLANCPQFHIAMLGILKIGGVHVPINPLFREHELIYELNDAGVEILLTQDAFAPMVESVRRDTPLRHVAVTSLSDLLPPVPSVPPPFPVADPATTDWAEIMESPRAEPVATDPDALAVLNYTGGTTGMPKGCEHTQWHMVYTAATATVAGGRRVGETPPVVLGFLPIFWIAGEDFGILYPLLNGGTVVLLTRWDPEAAVTLIERCRVTSMVGTVDNYVELMGLPGFADRDLSTLDNAMAVSFVLKLDPAIRARWRDATGHVLREASYGMTETHTADTITLGFHTGDFDLLSEPVFCGLPVPGTDILVVDEAGVPVPMGESGEIIVRSPSLLTGYYRKPEATAEALRGGWLWTGDIGKLDDRGALHYLARNKEMIKTNGMSVFPSEVEALLLLHPAIQCAAVVPKPDSARGQVPFAFVQLLPDHNVSSDELREWAAQNMAGYKVPTVEVLDTLPMTATGKVRKADLFTLAEEYK</sequence>
<protein>
    <submittedName>
        <fullName evidence="3">Acyl-CoA synthetase</fullName>
    </submittedName>
</protein>
<dbReference type="OrthoDB" id="9803968at2"/>
<dbReference type="InterPro" id="IPR045851">
    <property type="entry name" value="AMP-bd_C_sf"/>
</dbReference>
<dbReference type="InterPro" id="IPR020845">
    <property type="entry name" value="AMP-binding_CS"/>
</dbReference>
<evidence type="ECO:0000259" key="1">
    <source>
        <dbReference type="Pfam" id="PF00501"/>
    </source>
</evidence>
<name>A0A2S2C217_9NOCA</name>
<gene>
    <name evidence="3" type="ORF">CBI38_27815</name>
</gene>
<dbReference type="InterPro" id="IPR050237">
    <property type="entry name" value="ATP-dep_AMP-bd_enzyme"/>
</dbReference>
<reference evidence="3 4" key="1">
    <citation type="submission" date="2017-05" db="EMBL/GenBank/DDBJ databases">
        <title>Isolation of Rhodococcus sp. S2-17 biodegrading of BP-3.</title>
        <authorList>
            <person name="Lee Y."/>
            <person name="Kim K.H."/>
            <person name="Chun B.H."/>
            <person name="Jung H.S."/>
            <person name="Jeon C.O."/>
        </authorList>
    </citation>
    <scope>NUCLEOTIDE SEQUENCE [LARGE SCALE GENOMIC DNA]</scope>
    <source>
        <strain evidence="3 4">S2-17</strain>
    </source>
</reference>
<dbReference type="PANTHER" id="PTHR43767:SF1">
    <property type="entry name" value="NONRIBOSOMAL PEPTIDE SYNTHASE PES1 (EUROFUNG)-RELATED"/>
    <property type="match status" value="1"/>
</dbReference>
<dbReference type="SUPFAM" id="SSF56801">
    <property type="entry name" value="Acetyl-CoA synthetase-like"/>
    <property type="match status" value="1"/>
</dbReference>
<evidence type="ECO:0000259" key="2">
    <source>
        <dbReference type="Pfam" id="PF13193"/>
    </source>
</evidence>
<dbReference type="GO" id="GO:0016878">
    <property type="term" value="F:acid-thiol ligase activity"/>
    <property type="evidence" value="ECO:0007669"/>
    <property type="project" value="UniProtKB-ARBA"/>
</dbReference>
<evidence type="ECO:0000313" key="4">
    <source>
        <dbReference type="Proteomes" id="UP000245711"/>
    </source>
</evidence>